<dbReference type="NCBIfam" id="TIGR02494">
    <property type="entry name" value="PFLE_PFLC"/>
    <property type="match status" value="1"/>
</dbReference>
<dbReference type="InterPro" id="IPR013785">
    <property type="entry name" value="Aldolase_TIM"/>
</dbReference>
<dbReference type="GO" id="GO:0051539">
    <property type="term" value="F:4 iron, 4 sulfur cluster binding"/>
    <property type="evidence" value="ECO:0007669"/>
    <property type="project" value="UniProtKB-KW"/>
</dbReference>
<dbReference type="eggNOG" id="COG1180">
    <property type="taxonomic scope" value="Bacteria"/>
</dbReference>
<evidence type="ECO:0000256" key="2">
    <source>
        <dbReference type="ARBA" id="ARBA00009777"/>
    </source>
</evidence>
<evidence type="ECO:0000256" key="5">
    <source>
        <dbReference type="ARBA" id="ARBA00022723"/>
    </source>
</evidence>
<dbReference type="SFLD" id="SFLDS00029">
    <property type="entry name" value="Radical_SAM"/>
    <property type="match status" value="1"/>
</dbReference>
<dbReference type="PATRIC" id="fig|1195236.3.peg.540"/>
<dbReference type="EMBL" id="AORV01000015">
    <property type="protein sequence ID" value="EMS73802.1"/>
    <property type="molecule type" value="Genomic_DNA"/>
</dbReference>
<evidence type="ECO:0000256" key="9">
    <source>
        <dbReference type="ARBA" id="ARBA00047365"/>
    </source>
</evidence>
<dbReference type="InterPro" id="IPR017896">
    <property type="entry name" value="4Fe4S_Fe-S-bd"/>
</dbReference>
<evidence type="ECO:0000256" key="4">
    <source>
        <dbReference type="ARBA" id="ARBA00022691"/>
    </source>
</evidence>
<dbReference type="SUPFAM" id="SSF54862">
    <property type="entry name" value="4Fe-4S ferredoxins"/>
    <property type="match status" value="1"/>
</dbReference>
<dbReference type="SFLD" id="SFLDG01066">
    <property type="entry name" value="organic_radical-activating_enz"/>
    <property type="match status" value="1"/>
</dbReference>
<proteinExistence type="inferred from homology"/>
<dbReference type="Pfam" id="PF13353">
    <property type="entry name" value="Fer4_12"/>
    <property type="match status" value="1"/>
</dbReference>
<dbReference type="Gene3D" id="3.20.20.70">
    <property type="entry name" value="Aldolase class I"/>
    <property type="match status" value="1"/>
</dbReference>
<evidence type="ECO:0000313" key="12">
    <source>
        <dbReference type="EMBL" id="EMS73802.1"/>
    </source>
</evidence>
<reference evidence="12 13" key="1">
    <citation type="journal article" date="2013" name="Genome Announc.">
        <title>Draft Genome Sequence of the Cellulolytic, Mesophilic, Anaerobic Bacterium Clostridium termitidis Strain CT1112 (DSM 5398).</title>
        <authorList>
            <person name="Lal S."/>
            <person name="Ramachandran U."/>
            <person name="Zhang X."/>
            <person name="Munir R."/>
            <person name="Sparling R."/>
            <person name="Levin D.B."/>
        </authorList>
    </citation>
    <scope>NUCLEOTIDE SEQUENCE [LARGE SCALE GENOMIC DNA]</scope>
    <source>
        <strain evidence="12 13">CT1112</strain>
    </source>
</reference>
<accession>S0FPL0</accession>
<dbReference type="PROSITE" id="PS00198">
    <property type="entry name" value="4FE4S_FER_1"/>
    <property type="match status" value="1"/>
</dbReference>
<dbReference type="InterPro" id="IPR034457">
    <property type="entry name" value="Organic_radical-activating"/>
</dbReference>
<feature type="domain" description="4Fe-4S ferredoxin-type" evidence="10">
    <location>
        <begin position="79"/>
        <end position="107"/>
    </location>
</feature>
<dbReference type="SFLD" id="SFLDG01118">
    <property type="entry name" value="activating_enzymes__group_2"/>
    <property type="match status" value="1"/>
</dbReference>
<dbReference type="InterPro" id="IPR058240">
    <property type="entry name" value="rSAM_sf"/>
</dbReference>
<dbReference type="STRING" id="1195236.CTER_0236"/>
<comment type="similarity">
    <text evidence="2">Belongs to the organic radical-activating enzymes family.</text>
</comment>
<dbReference type="CDD" id="cd01335">
    <property type="entry name" value="Radical_SAM"/>
    <property type="match status" value="1"/>
</dbReference>
<protein>
    <submittedName>
        <fullName evidence="12">Glycyl-radical enzyme activating protein family</fullName>
        <ecNumber evidence="12">1.97.1.4</ecNumber>
    </submittedName>
</protein>
<dbReference type="InterPro" id="IPR040074">
    <property type="entry name" value="BssD/PflA/YjjW"/>
</dbReference>
<dbReference type="RefSeq" id="WP_004623603.1">
    <property type="nucleotide sequence ID" value="NZ_AORV01000015.1"/>
</dbReference>
<dbReference type="GO" id="GO:0043365">
    <property type="term" value="F:[formate-C-acetyltransferase]-activating enzyme activity"/>
    <property type="evidence" value="ECO:0007669"/>
    <property type="project" value="UniProtKB-EC"/>
</dbReference>
<evidence type="ECO:0000256" key="6">
    <source>
        <dbReference type="ARBA" id="ARBA00023002"/>
    </source>
</evidence>
<evidence type="ECO:0000259" key="10">
    <source>
        <dbReference type="PROSITE" id="PS51379"/>
    </source>
</evidence>
<dbReference type="EC" id="1.97.1.4" evidence="12"/>
<dbReference type="Gene3D" id="3.30.70.20">
    <property type="match status" value="1"/>
</dbReference>
<evidence type="ECO:0000256" key="1">
    <source>
        <dbReference type="ARBA" id="ARBA00001966"/>
    </source>
</evidence>
<dbReference type="PANTHER" id="PTHR30352:SF4">
    <property type="entry name" value="PYRUVATE FORMATE-LYASE 2-ACTIVATING ENZYME"/>
    <property type="match status" value="1"/>
</dbReference>
<evidence type="ECO:0000256" key="8">
    <source>
        <dbReference type="ARBA" id="ARBA00023014"/>
    </source>
</evidence>
<dbReference type="Proteomes" id="UP000014155">
    <property type="component" value="Unassembled WGS sequence"/>
</dbReference>
<organism evidence="12 13">
    <name type="scientific">Ruminiclostridium cellobioparum subsp. termitidis CT1112</name>
    <dbReference type="NCBI Taxonomy" id="1195236"/>
    <lineage>
        <taxon>Bacteria</taxon>
        <taxon>Bacillati</taxon>
        <taxon>Bacillota</taxon>
        <taxon>Clostridia</taxon>
        <taxon>Eubacteriales</taxon>
        <taxon>Oscillospiraceae</taxon>
        <taxon>Ruminiclostridium</taxon>
    </lineage>
</organism>
<keyword evidence="5" id="KW-0479">Metal-binding</keyword>
<dbReference type="PROSITE" id="PS01087">
    <property type="entry name" value="RADICAL_ACTIVATING"/>
    <property type="match status" value="1"/>
</dbReference>
<dbReference type="PIRSF" id="PIRSF000371">
    <property type="entry name" value="PFL_act_enz"/>
    <property type="match status" value="1"/>
</dbReference>
<keyword evidence="4" id="KW-0949">S-adenosyl-L-methionine</keyword>
<comment type="cofactor">
    <cofactor evidence="1">
        <name>[4Fe-4S] cluster</name>
        <dbReference type="ChEBI" id="CHEBI:49883"/>
    </cofactor>
</comment>
<evidence type="ECO:0000259" key="11">
    <source>
        <dbReference type="PROSITE" id="PS51918"/>
    </source>
</evidence>
<name>S0FPL0_RUMCE</name>
<evidence type="ECO:0000256" key="3">
    <source>
        <dbReference type="ARBA" id="ARBA00022485"/>
    </source>
</evidence>
<dbReference type="AlphaFoldDB" id="S0FPL0"/>
<keyword evidence="13" id="KW-1185">Reference proteome</keyword>
<evidence type="ECO:0000313" key="13">
    <source>
        <dbReference type="Proteomes" id="UP000014155"/>
    </source>
</evidence>
<keyword evidence="7" id="KW-0408">Iron</keyword>
<feature type="domain" description="4Fe-4S ferredoxin-type" evidence="10">
    <location>
        <begin position="49"/>
        <end position="78"/>
    </location>
</feature>
<comment type="caution">
    <text evidence="12">The sequence shown here is derived from an EMBL/GenBank/DDBJ whole genome shotgun (WGS) entry which is preliminary data.</text>
</comment>
<keyword evidence="8" id="KW-0411">Iron-sulfur</keyword>
<dbReference type="InterPro" id="IPR012839">
    <property type="entry name" value="Organic_radical_activase"/>
</dbReference>
<dbReference type="InterPro" id="IPR017900">
    <property type="entry name" value="4Fe4S_Fe_S_CS"/>
</dbReference>
<dbReference type="PANTHER" id="PTHR30352">
    <property type="entry name" value="PYRUVATE FORMATE-LYASE-ACTIVATING ENZYME"/>
    <property type="match status" value="1"/>
</dbReference>
<feature type="domain" description="Radical SAM core" evidence="11">
    <location>
        <begin position="18"/>
        <end position="302"/>
    </location>
</feature>
<evidence type="ECO:0000256" key="7">
    <source>
        <dbReference type="ARBA" id="ARBA00023004"/>
    </source>
</evidence>
<dbReference type="InterPro" id="IPR007197">
    <property type="entry name" value="rSAM"/>
</dbReference>
<dbReference type="SUPFAM" id="SSF102114">
    <property type="entry name" value="Radical SAM enzymes"/>
    <property type="match status" value="1"/>
</dbReference>
<dbReference type="InterPro" id="IPR001989">
    <property type="entry name" value="Radical_activat_CS"/>
</dbReference>
<dbReference type="GO" id="GO:0046872">
    <property type="term" value="F:metal ion binding"/>
    <property type="evidence" value="ECO:0007669"/>
    <property type="project" value="UniProtKB-KW"/>
</dbReference>
<dbReference type="PROSITE" id="PS51379">
    <property type="entry name" value="4FE4S_FER_2"/>
    <property type="match status" value="2"/>
</dbReference>
<keyword evidence="3" id="KW-0004">4Fe-4S</keyword>
<gene>
    <name evidence="12" type="ORF">CTER_0236</name>
</gene>
<comment type="catalytic activity">
    <reaction evidence="9">
        <text>glycyl-[protein] + reduced [flavodoxin] + S-adenosyl-L-methionine = glycin-2-yl radical-[protein] + semiquinone [flavodoxin] + 5'-deoxyadenosine + L-methionine + H(+)</text>
        <dbReference type="Rhea" id="RHEA:61976"/>
        <dbReference type="Rhea" id="RHEA-COMP:10622"/>
        <dbReference type="Rhea" id="RHEA-COMP:14480"/>
        <dbReference type="Rhea" id="RHEA-COMP:15993"/>
        <dbReference type="Rhea" id="RHEA-COMP:15994"/>
        <dbReference type="ChEBI" id="CHEBI:15378"/>
        <dbReference type="ChEBI" id="CHEBI:17319"/>
        <dbReference type="ChEBI" id="CHEBI:29947"/>
        <dbReference type="ChEBI" id="CHEBI:32722"/>
        <dbReference type="ChEBI" id="CHEBI:57618"/>
        <dbReference type="ChEBI" id="CHEBI:57844"/>
        <dbReference type="ChEBI" id="CHEBI:59789"/>
        <dbReference type="ChEBI" id="CHEBI:140311"/>
    </reaction>
</comment>
<dbReference type="PROSITE" id="PS51918">
    <property type="entry name" value="RADICAL_SAM"/>
    <property type="match status" value="1"/>
</dbReference>
<sequence length="304" mass="33970">MSFSGKATIISILRASIHDGPGIRTTVFFKGCPLRCGWCHNPESWSSEPQLFFNRDKCVDCMACVGVCPTGAHQIEQDRHMVKFGLCIACGKCVEACYYEALSIFGQKLDVEAIFDEVKSDMDFYTMSGGGVTLSGGEPMLQPEAASELLKKCREAGIHTCIETCGYAPEKNYKKILPYVDTFLFDYKDTDSARHKKLTGVSNELILSNLDFLYKKNAWIILRCPLIPSVNDTEDHLKGIAELSKKYPLLEGIEIMPYHNLGISKGTGIGLEGRQLMLENTSRQTKDEWSCILKKFGCINFKIN</sequence>
<keyword evidence="6 12" id="KW-0560">Oxidoreductase</keyword>